<dbReference type="SUPFAM" id="SSF48498">
    <property type="entry name" value="Tetracyclin repressor-like, C-terminal domain"/>
    <property type="match status" value="1"/>
</dbReference>
<dbReference type="Proteomes" id="UP000280861">
    <property type="component" value="Unassembled WGS sequence"/>
</dbReference>
<name>A0A3P5XR02_9MICC</name>
<keyword evidence="1 2" id="KW-0238">DNA-binding</keyword>
<evidence type="ECO:0000256" key="1">
    <source>
        <dbReference type="ARBA" id="ARBA00023125"/>
    </source>
</evidence>
<dbReference type="InterPro" id="IPR036271">
    <property type="entry name" value="Tet_transcr_reg_TetR-rel_C_sf"/>
</dbReference>
<dbReference type="AlphaFoldDB" id="A0A3P5XR02"/>
<dbReference type="Pfam" id="PF17932">
    <property type="entry name" value="TetR_C_24"/>
    <property type="match status" value="1"/>
</dbReference>
<evidence type="ECO:0000256" key="3">
    <source>
        <dbReference type="SAM" id="MobiDB-lite"/>
    </source>
</evidence>
<protein>
    <submittedName>
        <fullName evidence="5">HTH-type transcriptional repressor KstR2</fullName>
    </submittedName>
</protein>
<dbReference type="InterPro" id="IPR009057">
    <property type="entry name" value="Homeodomain-like_sf"/>
</dbReference>
<dbReference type="PANTHER" id="PTHR30055">
    <property type="entry name" value="HTH-TYPE TRANSCRIPTIONAL REGULATOR RUTR"/>
    <property type="match status" value="1"/>
</dbReference>
<dbReference type="GO" id="GO:0003700">
    <property type="term" value="F:DNA-binding transcription factor activity"/>
    <property type="evidence" value="ECO:0007669"/>
    <property type="project" value="TreeGrafter"/>
</dbReference>
<dbReference type="InterPro" id="IPR041490">
    <property type="entry name" value="KstR2_TetR_C"/>
</dbReference>
<dbReference type="EMBL" id="UXAU01000037">
    <property type="protein sequence ID" value="VDC30396.1"/>
    <property type="molecule type" value="Genomic_DNA"/>
</dbReference>
<sequence length="238" mass="25421">MSSNPIPPRMRTGVDYLAVSGPAVVRAQPTEHHQPTDVTPPPTRTQRRDAKEARRQSLLAAAASQFAARGFGGVSLEELGAAAGVSGPAVYRHFPGKQAVLAALLVSVSEELLAGGQQVAAHNSTPLTALQQLVSFHVDFALSNPDVIRVQDRDLTNLAEPDQSAVRALQRSYVHVWVEILAQLHPTADPAELRLRAHATFGLINSTPHSVRSLGRKVPMKTARPLLEAMAQAALTAP</sequence>
<evidence type="ECO:0000256" key="2">
    <source>
        <dbReference type="PROSITE-ProRule" id="PRU00335"/>
    </source>
</evidence>
<evidence type="ECO:0000313" key="6">
    <source>
        <dbReference type="Proteomes" id="UP000280861"/>
    </source>
</evidence>
<feature type="domain" description="HTH tetR-type" evidence="4">
    <location>
        <begin position="52"/>
        <end position="112"/>
    </location>
</feature>
<gene>
    <name evidence="5" type="primary">kstR2_2</name>
    <name evidence="5" type="ORF">PSET11_02512</name>
</gene>
<proteinExistence type="predicted"/>
<dbReference type="Gene3D" id="1.10.10.60">
    <property type="entry name" value="Homeodomain-like"/>
    <property type="match status" value="1"/>
</dbReference>
<keyword evidence="6" id="KW-1185">Reference proteome</keyword>
<evidence type="ECO:0000313" key="5">
    <source>
        <dbReference type="EMBL" id="VDC30396.1"/>
    </source>
</evidence>
<dbReference type="PROSITE" id="PS50977">
    <property type="entry name" value="HTH_TETR_2"/>
    <property type="match status" value="1"/>
</dbReference>
<reference evidence="5 6" key="1">
    <citation type="submission" date="2018-11" db="EMBL/GenBank/DDBJ databases">
        <authorList>
            <person name="Criscuolo A."/>
        </authorList>
    </citation>
    <scope>NUCLEOTIDE SEQUENCE [LARGE SCALE GENOMIC DNA]</scope>
    <source>
        <strain evidence="5">AT11b</strain>
    </source>
</reference>
<dbReference type="Pfam" id="PF00440">
    <property type="entry name" value="TetR_N"/>
    <property type="match status" value="1"/>
</dbReference>
<organism evidence="5 6">
    <name type="scientific">Arthrobacter ulcerisalmonis</name>
    <dbReference type="NCBI Taxonomy" id="2483813"/>
    <lineage>
        <taxon>Bacteria</taxon>
        <taxon>Bacillati</taxon>
        <taxon>Actinomycetota</taxon>
        <taxon>Actinomycetes</taxon>
        <taxon>Micrococcales</taxon>
        <taxon>Micrococcaceae</taxon>
        <taxon>Arthrobacter</taxon>
    </lineage>
</organism>
<dbReference type="GO" id="GO:0000976">
    <property type="term" value="F:transcription cis-regulatory region binding"/>
    <property type="evidence" value="ECO:0007669"/>
    <property type="project" value="TreeGrafter"/>
</dbReference>
<dbReference type="PRINTS" id="PR00455">
    <property type="entry name" value="HTHTETR"/>
</dbReference>
<feature type="compositionally biased region" description="Basic and acidic residues" evidence="3">
    <location>
        <begin position="46"/>
        <end position="55"/>
    </location>
</feature>
<dbReference type="PANTHER" id="PTHR30055:SF237">
    <property type="entry name" value="TRANSCRIPTIONAL REPRESSOR MCE3R"/>
    <property type="match status" value="1"/>
</dbReference>
<feature type="region of interest" description="Disordered" evidence="3">
    <location>
        <begin position="25"/>
        <end position="55"/>
    </location>
</feature>
<dbReference type="Gene3D" id="1.10.357.10">
    <property type="entry name" value="Tetracycline Repressor, domain 2"/>
    <property type="match status" value="1"/>
</dbReference>
<dbReference type="RefSeq" id="WP_238989141.1">
    <property type="nucleotide sequence ID" value="NZ_CBCRYA010000002.1"/>
</dbReference>
<dbReference type="InterPro" id="IPR001647">
    <property type="entry name" value="HTH_TetR"/>
</dbReference>
<evidence type="ECO:0000259" key="4">
    <source>
        <dbReference type="PROSITE" id="PS50977"/>
    </source>
</evidence>
<accession>A0A3P5XR02</accession>
<dbReference type="SUPFAM" id="SSF46689">
    <property type="entry name" value="Homeodomain-like"/>
    <property type="match status" value="1"/>
</dbReference>
<dbReference type="PROSITE" id="PS01081">
    <property type="entry name" value="HTH_TETR_1"/>
    <property type="match status" value="1"/>
</dbReference>
<feature type="DNA-binding region" description="H-T-H motif" evidence="2">
    <location>
        <begin position="75"/>
        <end position="94"/>
    </location>
</feature>
<dbReference type="InterPro" id="IPR050109">
    <property type="entry name" value="HTH-type_TetR-like_transc_reg"/>
</dbReference>
<dbReference type="InterPro" id="IPR023772">
    <property type="entry name" value="DNA-bd_HTH_TetR-type_CS"/>
</dbReference>